<comment type="caution">
    <text evidence="10">The sequence shown here is derived from an EMBL/GenBank/DDBJ whole genome shotgun (WGS) entry which is preliminary data.</text>
</comment>
<keyword evidence="1" id="KW-0808">Transferase</keyword>
<dbReference type="InterPro" id="IPR043502">
    <property type="entry name" value="DNA/RNA_pol_sf"/>
</dbReference>
<dbReference type="PROSITE" id="PS50876">
    <property type="entry name" value="ZF_INTEGRASE"/>
    <property type="match status" value="1"/>
</dbReference>
<dbReference type="OrthoDB" id="9339466at2759"/>
<sequence length="81" mass="9082">MGALQPGLPAPTMIPQNWQIVVIDSKDCFFTIPLHPDCDSVREMFHQNAKSLHRQYRIPIADAKRIVHSCPQCSHYGPGIG</sequence>
<dbReference type="PANTHER" id="PTHR41694">
    <property type="entry name" value="ENDOGENOUS RETROVIRUS GROUP K MEMBER POL PROTEIN"/>
    <property type="match status" value="1"/>
</dbReference>
<dbReference type="Proteomes" id="UP000640999">
    <property type="component" value="Unassembled WGS sequence"/>
</dbReference>
<proteinExistence type="predicted"/>
<keyword evidence="11" id="KW-1185">Reference proteome</keyword>
<keyword evidence="8" id="KW-0863">Zinc-finger</keyword>
<evidence type="ECO:0000256" key="7">
    <source>
        <dbReference type="ARBA" id="ARBA00022918"/>
    </source>
</evidence>
<accession>A0A850VK67</accession>
<keyword evidence="6" id="KW-0378">Hydrolase</keyword>
<evidence type="ECO:0000256" key="4">
    <source>
        <dbReference type="ARBA" id="ARBA00022723"/>
    </source>
</evidence>
<dbReference type="PANTHER" id="PTHR41694:SF3">
    <property type="entry name" value="RNA-DIRECTED DNA POLYMERASE-RELATED"/>
    <property type="match status" value="1"/>
</dbReference>
<dbReference type="InterPro" id="IPR003308">
    <property type="entry name" value="Integrase_Zn-bd_dom_N"/>
</dbReference>
<dbReference type="Pfam" id="PF02022">
    <property type="entry name" value="Integrase_Zn"/>
    <property type="match status" value="1"/>
</dbReference>
<evidence type="ECO:0000256" key="6">
    <source>
        <dbReference type="ARBA" id="ARBA00022801"/>
    </source>
</evidence>
<dbReference type="Gene3D" id="1.10.10.200">
    <property type="match status" value="1"/>
</dbReference>
<keyword evidence="4" id="KW-0479">Metal-binding</keyword>
<dbReference type="SUPFAM" id="SSF46919">
    <property type="entry name" value="N-terminal Zn binding domain of HIV integrase"/>
    <property type="match status" value="1"/>
</dbReference>
<evidence type="ECO:0000256" key="1">
    <source>
        <dbReference type="ARBA" id="ARBA00022679"/>
    </source>
</evidence>
<organism evidence="10 11">
    <name type="scientific">Chloropsis hardwickii</name>
    <dbReference type="NCBI Taxonomy" id="667144"/>
    <lineage>
        <taxon>Eukaryota</taxon>
        <taxon>Metazoa</taxon>
        <taxon>Chordata</taxon>
        <taxon>Craniata</taxon>
        <taxon>Vertebrata</taxon>
        <taxon>Euteleostomi</taxon>
        <taxon>Archelosauria</taxon>
        <taxon>Archosauria</taxon>
        <taxon>Dinosauria</taxon>
        <taxon>Saurischia</taxon>
        <taxon>Theropoda</taxon>
        <taxon>Coelurosauria</taxon>
        <taxon>Aves</taxon>
        <taxon>Neognathae</taxon>
        <taxon>Neoaves</taxon>
        <taxon>Telluraves</taxon>
        <taxon>Australaves</taxon>
        <taxon>Passeriformes</taxon>
        <taxon>Corvoidea</taxon>
        <taxon>Irenidae</taxon>
        <taxon>Chloropsis</taxon>
    </lineage>
</organism>
<evidence type="ECO:0000313" key="10">
    <source>
        <dbReference type="EMBL" id="NWH41878.1"/>
    </source>
</evidence>
<gene>
    <name evidence="10" type="primary">Ervk25</name>
    <name evidence="10" type="ORF">CHLHAR_R15219</name>
</gene>
<dbReference type="GO" id="GO:0003964">
    <property type="term" value="F:RNA-directed DNA polymerase activity"/>
    <property type="evidence" value="ECO:0007669"/>
    <property type="project" value="UniProtKB-KW"/>
</dbReference>
<keyword evidence="5" id="KW-0255">Endonuclease</keyword>
<dbReference type="InterPro" id="IPR017856">
    <property type="entry name" value="Integrase-like_N"/>
</dbReference>
<keyword evidence="2" id="KW-0548">Nucleotidyltransferase</keyword>
<evidence type="ECO:0000256" key="8">
    <source>
        <dbReference type="PROSITE-ProRule" id="PRU00450"/>
    </source>
</evidence>
<dbReference type="GO" id="GO:0035613">
    <property type="term" value="F:RNA stem-loop binding"/>
    <property type="evidence" value="ECO:0007669"/>
    <property type="project" value="TreeGrafter"/>
</dbReference>
<keyword evidence="8" id="KW-0862">Zinc</keyword>
<feature type="non-terminal residue" evidence="10">
    <location>
        <position position="1"/>
    </location>
</feature>
<evidence type="ECO:0000256" key="2">
    <source>
        <dbReference type="ARBA" id="ARBA00022695"/>
    </source>
</evidence>
<evidence type="ECO:0000256" key="3">
    <source>
        <dbReference type="ARBA" id="ARBA00022722"/>
    </source>
</evidence>
<evidence type="ECO:0000256" key="5">
    <source>
        <dbReference type="ARBA" id="ARBA00022759"/>
    </source>
</evidence>
<evidence type="ECO:0000259" key="9">
    <source>
        <dbReference type="PROSITE" id="PS50876"/>
    </source>
</evidence>
<feature type="non-terminal residue" evidence="10">
    <location>
        <position position="81"/>
    </location>
</feature>
<keyword evidence="3" id="KW-0540">Nuclease</keyword>
<dbReference type="SUPFAM" id="SSF56672">
    <property type="entry name" value="DNA/RNA polymerases"/>
    <property type="match status" value="1"/>
</dbReference>
<name>A0A850VK67_9CORV</name>
<dbReference type="AlphaFoldDB" id="A0A850VK67"/>
<reference evidence="10" key="1">
    <citation type="submission" date="2019-10" db="EMBL/GenBank/DDBJ databases">
        <title>Bird 10,000 Genomes (B10K) Project - Family phase.</title>
        <authorList>
            <person name="Zhang G."/>
        </authorList>
    </citation>
    <scope>NUCLEOTIDE SEQUENCE</scope>
    <source>
        <strain evidence="10">B10K-IZ-033-78</strain>
        <tissue evidence="10">Muscle</tissue>
    </source>
</reference>
<protein>
    <submittedName>
        <fullName evidence="10">POK25 protein</fullName>
    </submittedName>
</protein>
<dbReference type="GO" id="GO:0008270">
    <property type="term" value="F:zinc ion binding"/>
    <property type="evidence" value="ECO:0007669"/>
    <property type="project" value="UniProtKB-KW"/>
</dbReference>
<dbReference type="EMBL" id="WEIW01005044">
    <property type="protein sequence ID" value="NWH41878.1"/>
    <property type="molecule type" value="Genomic_DNA"/>
</dbReference>
<feature type="domain" description="Integrase-type" evidence="9">
    <location>
        <begin position="33"/>
        <end position="74"/>
    </location>
</feature>
<evidence type="ECO:0000313" key="11">
    <source>
        <dbReference type="Proteomes" id="UP000640999"/>
    </source>
</evidence>
<dbReference type="GO" id="GO:0004519">
    <property type="term" value="F:endonuclease activity"/>
    <property type="evidence" value="ECO:0007669"/>
    <property type="project" value="UniProtKB-KW"/>
</dbReference>
<keyword evidence="7" id="KW-0695">RNA-directed DNA polymerase</keyword>
<dbReference type="GO" id="GO:0016787">
    <property type="term" value="F:hydrolase activity"/>
    <property type="evidence" value="ECO:0007669"/>
    <property type="project" value="UniProtKB-KW"/>
</dbReference>